<keyword evidence="13" id="KW-0539">Nucleus</keyword>
<comment type="similarity">
    <text evidence="3">Belongs to the DNA polymerase type-Y family.</text>
</comment>
<comment type="function">
    <text evidence="14">Deoxycytidyl transferase involved in DNA repair. Transfers a dCMP residue from dCTP to the 3'-end of a DNA primer in a template-dependent reaction. May assist in the first step in the bypass of abasic lesions by the insertion of a nucleotide opposite the lesion. Required for normal induction of mutations by physical and chemical agents. Involved in mitochondrial DNA mutagenesis.</text>
</comment>
<dbReference type="SUPFAM" id="SSF52113">
    <property type="entry name" value="BRCT domain"/>
    <property type="match status" value="1"/>
</dbReference>
<gene>
    <name evidence="19" type="ORF">H0H81_010325</name>
</gene>
<evidence type="ECO:0000256" key="10">
    <source>
        <dbReference type="ARBA" id="ARBA00022842"/>
    </source>
</evidence>
<dbReference type="Gene3D" id="3.40.1170.60">
    <property type="match status" value="1"/>
</dbReference>
<dbReference type="GO" id="GO:0046872">
    <property type="term" value="F:metal ion binding"/>
    <property type="evidence" value="ECO:0007669"/>
    <property type="project" value="UniProtKB-KW"/>
</dbReference>
<dbReference type="Gene3D" id="3.30.70.270">
    <property type="match status" value="1"/>
</dbReference>
<dbReference type="GO" id="GO:0003887">
    <property type="term" value="F:DNA-directed DNA polymerase activity"/>
    <property type="evidence" value="ECO:0007669"/>
    <property type="project" value="TreeGrafter"/>
</dbReference>
<dbReference type="Pfam" id="PF11799">
    <property type="entry name" value="IMS_C"/>
    <property type="match status" value="1"/>
</dbReference>
<dbReference type="PROSITE" id="PS50173">
    <property type="entry name" value="UMUC"/>
    <property type="match status" value="1"/>
</dbReference>
<evidence type="ECO:0000256" key="6">
    <source>
        <dbReference type="ARBA" id="ARBA00022679"/>
    </source>
</evidence>
<dbReference type="InterPro" id="IPR017961">
    <property type="entry name" value="DNA_pol_Y-fam_little_finger"/>
</dbReference>
<evidence type="ECO:0000256" key="4">
    <source>
        <dbReference type="ARBA" id="ARBA00020399"/>
    </source>
</evidence>
<dbReference type="InterPro" id="IPR001126">
    <property type="entry name" value="UmuC"/>
</dbReference>
<dbReference type="CDD" id="cd17719">
    <property type="entry name" value="BRCT_Rev1"/>
    <property type="match status" value="1"/>
</dbReference>
<feature type="region of interest" description="Disordered" evidence="16">
    <location>
        <begin position="140"/>
        <end position="165"/>
    </location>
</feature>
<accession>A0A9P7GJ36</accession>
<keyword evidence="5" id="KW-0237">DNA synthesis</keyword>
<evidence type="ECO:0000256" key="1">
    <source>
        <dbReference type="ARBA" id="ARBA00001946"/>
    </source>
</evidence>
<dbReference type="InterPro" id="IPR038401">
    <property type="entry name" value="Rev1_C_sf"/>
</dbReference>
<evidence type="ECO:0000256" key="14">
    <source>
        <dbReference type="ARBA" id="ARBA00058985"/>
    </source>
</evidence>
<evidence type="ECO:0000256" key="15">
    <source>
        <dbReference type="ARBA" id="ARBA00081902"/>
    </source>
</evidence>
<dbReference type="GO" id="GO:0042276">
    <property type="term" value="P:error-prone translesion synthesis"/>
    <property type="evidence" value="ECO:0007669"/>
    <property type="project" value="TreeGrafter"/>
</dbReference>
<dbReference type="Gene3D" id="6.10.250.1490">
    <property type="match status" value="1"/>
</dbReference>
<dbReference type="FunFam" id="3.40.50.10190:FF:000011">
    <property type="entry name" value="DNA repair protein REV1"/>
    <property type="match status" value="1"/>
</dbReference>
<comment type="subcellular location">
    <subcellularLocation>
        <location evidence="2">Nucleus</location>
    </subcellularLocation>
</comment>
<dbReference type="GO" id="GO:0005634">
    <property type="term" value="C:nucleus"/>
    <property type="evidence" value="ECO:0007669"/>
    <property type="project" value="UniProtKB-SubCell"/>
</dbReference>
<comment type="cofactor">
    <cofactor evidence="1">
        <name>Mg(2+)</name>
        <dbReference type="ChEBI" id="CHEBI:18420"/>
    </cofactor>
</comment>
<dbReference type="Gene3D" id="3.40.50.10190">
    <property type="entry name" value="BRCT domain"/>
    <property type="match status" value="1"/>
</dbReference>
<evidence type="ECO:0000259" key="18">
    <source>
        <dbReference type="PROSITE" id="PS50173"/>
    </source>
</evidence>
<keyword evidence="7" id="KW-0548">Nucleotidyltransferase</keyword>
<dbReference type="InterPro" id="IPR036775">
    <property type="entry name" value="DNA_pol_Y-fam_lit_finger_sf"/>
</dbReference>
<evidence type="ECO:0000256" key="8">
    <source>
        <dbReference type="ARBA" id="ARBA00022723"/>
    </source>
</evidence>
<dbReference type="InterPro" id="IPR036420">
    <property type="entry name" value="BRCT_dom_sf"/>
</dbReference>
<reference evidence="19" key="1">
    <citation type="submission" date="2021-02" db="EMBL/GenBank/DDBJ databases">
        <authorList>
            <person name="Nieuwenhuis M."/>
            <person name="Van De Peppel L.J.J."/>
        </authorList>
    </citation>
    <scope>NUCLEOTIDE SEQUENCE</scope>
    <source>
        <strain evidence="19">D49</strain>
    </source>
</reference>
<name>A0A9P7GJ36_9AGAR</name>
<keyword evidence="11" id="KW-0238">DNA-binding</keyword>
<feature type="domain" description="UmuC" evidence="18">
    <location>
        <begin position="567"/>
        <end position="763"/>
    </location>
</feature>
<protein>
    <recommendedName>
        <fullName evidence="4">DNA repair protein REV1</fullName>
    </recommendedName>
    <alternativeName>
        <fullName evidence="15">Reversionless protein 1</fullName>
    </alternativeName>
</protein>
<dbReference type="CDD" id="cd01701">
    <property type="entry name" value="PolY_Rev1"/>
    <property type="match status" value="1"/>
</dbReference>
<evidence type="ECO:0000313" key="20">
    <source>
        <dbReference type="Proteomes" id="UP000717328"/>
    </source>
</evidence>
<organism evidence="19 20">
    <name type="scientific">Sphagnurus paluster</name>
    <dbReference type="NCBI Taxonomy" id="117069"/>
    <lineage>
        <taxon>Eukaryota</taxon>
        <taxon>Fungi</taxon>
        <taxon>Dikarya</taxon>
        <taxon>Basidiomycota</taxon>
        <taxon>Agaricomycotina</taxon>
        <taxon>Agaricomycetes</taxon>
        <taxon>Agaricomycetidae</taxon>
        <taxon>Agaricales</taxon>
        <taxon>Tricholomatineae</taxon>
        <taxon>Lyophyllaceae</taxon>
        <taxon>Sphagnurus</taxon>
    </lineage>
</organism>
<keyword evidence="6" id="KW-0808">Transferase</keyword>
<dbReference type="SMART" id="SM00292">
    <property type="entry name" value="BRCT"/>
    <property type="match status" value="1"/>
</dbReference>
<keyword evidence="8" id="KW-0479">Metal-binding</keyword>
<dbReference type="Pfam" id="PF16589">
    <property type="entry name" value="BRCT_2"/>
    <property type="match status" value="1"/>
</dbReference>
<evidence type="ECO:0000256" key="5">
    <source>
        <dbReference type="ARBA" id="ARBA00022634"/>
    </source>
</evidence>
<keyword evidence="12" id="KW-0234">DNA repair</keyword>
<dbReference type="GO" id="GO:0003684">
    <property type="term" value="F:damaged DNA binding"/>
    <property type="evidence" value="ECO:0007669"/>
    <property type="project" value="InterPro"/>
</dbReference>
<dbReference type="PROSITE" id="PS50172">
    <property type="entry name" value="BRCT"/>
    <property type="match status" value="1"/>
</dbReference>
<dbReference type="GO" id="GO:0006281">
    <property type="term" value="P:DNA repair"/>
    <property type="evidence" value="ECO:0007669"/>
    <property type="project" value="UniProtKB-KW"/>
</dbReference>
<evidence type="ECO:0000256" key="9">
    <source>
        <dbReference type="ARBA" id="ARBA00022763"/>
    </source>
</evidence>
<feature type="region of interest" description="Disordered" evidence="16">
    <location>
        <begin position="93"/>
        <end position="121"/>
    </location>
</feature>
<evidence type="ECO:0000256" key="16">
    <source>
        <dbReference type="SAM" id="MobiDB-lite"/>
    </source>
</evidence>
<feature type="domain" description="BRCT" evidence="17">
    <location>
        <begin position="216"/>
        <end position="304"/>
    </location>
</feature>
<dbReference type="SUPFAM" id="SSF100879">
    <property type="entry name" value="Lesion bypass DNA polymerase (Y-family), little finger domain"/>
    <property type="match status" value="1"/>
</dbReference>
<keyword evidence="10" id="KW-0460">Magnesium</keyword>
<evidence type="ECO:0000259" key="17">
    <source>
        <dbReference type="PROSITE" id="PS50172"/>
    </source>
</evidence>
<keyword evidence="9" id="KW-0227">DNA damage</keyword>
<dbReference type="PANTHER" id="PTHR45990">
    <property type="entry name" value="DNA REPAIR PROTEIN REV1"/>
    <property type="match status" value="1"/>
</dbReference>
<proteinExistence type="inferred from homology"/>
<dbReference type="Gene3D" id="1.10.150.20">
    <property type="entry name" value="5' to 3' exonuclease, C-terminal subdomain"/>
    <property type="match status" value="1"/>
</dbReference>
<dbReference type="InterPro" id="IPR001357">
    <property type="entry name" value="BRCT_dom"/>
</dbReference>
<evidence type="ECO:0000313" key="19">
    <source>
        <dbReference type="EMBL" id="KAG5650978.1"/>
    </source>
</evidence>
<dbReference type="EMBL" id="JABCKI010000322">
    <property type="protein sequence ID" value="KAG5650978.1"/>
    <property type="molecule type" value="Genomic_DNA"/>
</dbReference>
<dbReference type="InterPro" id="IPR043502">
    <property type="entry name" value="DNA/RNA_pol_sf"/>
</dbReference>
<dbReference type="Pfam" id="PF16727">
    <property type="entry name" value="REV1_C"/>
    <property type="match status" value="1"/>
</dbReference>
<dbReference type="Proteomes" id="UP000717328">
    <property type="component" value="Unassembled WGS sequence"/>
</dbReference>
<evidence type="ECO:0000256" key="3">
    <source>
        <dbReference type="ARBA" id="ARBA00010945"/>
    </source>
</evidence>
<dbReference type="InterPro" id="IPR031991">
    <property type="entry name" value="Rev1_C"/>
</dbReference>
<sequence length="1305" mass="144881">MALPVSSQPNSSDYYDEEDSAFIEALTKAALPGDIVIDPVENLGVFNSQESEELEPPPPAQPCLKRSRLDYEETTHFAPKTSLSGYSLVDQVDRTSSPDLSQELEPPPPTQPSLKRSRLDYQPVEVTADVIGDISIEHDVTTSSQELEPPPPTQPSLKRSRLEAYGERQKSIMADRDPENDDIYGESRFGEIGEYMRRKRAKLQIQNAELESANRSGSTLFNGLSIYINGYTQPSLQDLRKLIVTHGGIFRPYLDKKSIVTHIVTCSLTAVKMREFQNMKVVRPEWLVDSAERGVLLPWRDYVFSQTKRSESALGSKVNQKNLHEISMCSSSPAPPRNTSPPPVLSTKQFGFIQHPQPAMTPVRNNPPPLYQRPRKEMLRPRKPPSRGTEAGKDKSLPVQAPAAQQEQPKPHSRGPESAPVQPVTVTVPAPAPVPRPQAAALPKVVPKYAAHTSNAHAARAMANPEWRKAHTSAAPEFIEGYYKNSRLHHLSAWKAELKHLVQEAQERAEATAAGQLVGKIQSEELGKGASETAGVSMRGAELVMKSPGKGKGKGKGKEKAVDDRVIMHCDFDCFFVSAGLLSRPHLKGKPVVVCHSQGSQGGASSTSEVASASYEARGFGVKNGMSLRQARELCPGIVTIPYEFEKYKNLSLKFYTILMKQADDLQAVSVDEALIDVSSVVFQLRSHSSQAGVDPAKDFAETIRAQVRQATGCEVSIGISHNILLARLATRRAKPAGSYHLVLEDVPEFLAPLCVNDLHGFGASMKQKAQEKLGSVILGDLMDKSKALLCDALGKVVGETLYNSLRGIDDRKLESDKPRKSVSCEINYGIRFEDGQQAEAFIYQMSKEVAKRLDDIGMVGQSITLKIMKRDPKAPVEPPKFLGHGACDLYNKQISLIGPGGRPTSDERVIGEHAYRILRSFNFDPKELRGIGIQIQKLEKPAAAGPSTVQQGMLPFCRLPLPKNGVPPQVAPQINLHPPSDDIPNPEPLKPGVELPSFSQVDMDVFNALPDDVRKELENEYERRSKSPAIVGPPAPGVPPRKDIFPGKIFVPAPNYPRIVRQQRPRSRPVIQPKQDFLLPGIPNHKKKRVRAGASKLPDAALKQLNIDPDVFRGLPPALQHEQLAMLRIIRERGRIPSPPSQRKILKPHKRKPIPAHLLWRPPPPRARWVAQPILRQQGKEKKEKLLFTETSDIQNAIEGWVKTYQHWPPKEKDIEFFTKYLVAAVDGEKHTDVAMERAVAVLKWWLVLLRRHFGGSEYVEEEGHVDLSQGDQVGEMWWKTFREVKQKMDVVAKKRFGGCLSLK</sequence>
<dbReference type="InterPro" id="IPR047346">
    <property type="entry name" value="Rev1_UBM1/2"/>
</dbReference>
<dbReference type="FunFam" id="3.30.1490.100:FF:000001">
    <property type="entry name" value="DNA repair protein REV1"/>
    <property type="match status" value="1"/>
</dbReference>
<dbReference type="OrthoDB" id="427711at2759"/>
<dbReference type="Gene3D" id="6.10.250.1630">
    <property type="match status" value="1"/>
</dbReference>
<feature type="region of interest" description="Disordered" evidence="16">
    <location>
        <begin position="327"/>
        <end position="423"/>
    </location>
</feature>
<evidence type="ECO:0000256" key="11">
    <source>
        <dbReference type="ARBA" id="ARBA00023125"/>
    </source>
</evidence>
<comment type="caution">
    <text evidence="19">The sequence shown here is derived from an EMBL/GenBank/DDBJ whole genome shotgun (WGS) entry which is preliminary data.</text>
</comment>
<dbReference type="Pfam" id="PF00817">
    <property type="entry name" value="IMS"/>
    <property type="match status" value="1"/>
</dbReference>
<dbReference type="Gene3D" id="3.30.1490.100">
    <property type="entry name" value="DNA polymerase, Y-family, little finger domain"/>
    <property type="match status" value="1"/>
</dbReference>
<feature type="compositionally biased region" description="Low complexity" evidence="16">
    <location>
        <begin position="398"/>
        <end position="408"/>
    </location>
</feature>
<dbReference type="InterPro" id="IPR043128">
    <property type="entry name" value="Rev_trsase/Diguanyl_cyclase"/>
</dbReference>
<evidence type="ECO:0000256" key="12">
    <source>
        <dbReference type="ARBA" id="ARBA00023204"/>
    </source>
</evidence>
<feature type="compositionally biased region" description="Pro residues" evidence="16">
    <location>
        <begin position="333"/>
        <end position="344"/>
    </location>
</feature>
<keyword evidence="20" id="KW-1185">Reference proteome</keyword>
<dbReference type="CDD" id="cd19318">
    <property type="entry name" value="Rev1_UBM2"/>
    <property type="match status" value="1"/>
</dbReference>
<evidence type="ECO:0000256" key="7">
    <source>
        <dbReference type="ARBA" id="ARBA00022695"/>
    </source>
</evidence>
<dbReference type="Gene3D" id="1.20.58.1280">
    <property type="entry name" value="DNA repair protein Rev1, C-terminal domain"/>
    <property type="match status" value="1"/>
</dbReference>
<dbReference type="PANTHER" id="PTHR45990:SF1">
    <property type="entry name" value="DNA REPAIR PROTEIN REV1"/>
    <property type="match status" value="1"/>
</dbReference>
<evidence type="ECO:0000256" key="13">
    <source>
        <dbReference type="ARBA" id="ARBA00023242"/>
    </source>
</evidence>
<dbReference type="SUPFAM" id="SSF56672">
    <property type="entry name" value="DNA/RNA polymerases"/>
    <property type="match status" value="1"/>
</dbReference>
<evidence type="ECO:0000256" key="2">
    <source>
        <dbReference type="ARBA" id="ARBA00004123"/>
    </source>
</evidence>
<dbReference type="GO" id="GO:0017125">
    <property type="term" value="F:deoxycytidyl transferase activity"/>
    <property type="evidence" value="ECO:0007669"/>
    <property type="project" value="TreeGrafter"/>
</dbReference>
<dbReference type="GO" id="GO:0070987">
    <property type="term" value="P:error-free translesion synthesis"/>
    <property type="evidence" value="ECO:0007669"/>
    <property type="project" value="UniProtKB-ARBA"/>
</dbReference>
<reference evidence="19" key="2">
    <citation type="submission" date="2021-10" db="EMBL/GenBank/DDBJ databases">
        <title>Phylogenomics reveals ancestral predisposition of the termite-cultivated fungus Termitomyces towards a domesticated lifestyle.</title>
        <authorList>
            <person name="Auxier B."/>
            <person name="Grum-Grzhimaylo A."/>
            <person name="Cardenas M.E."/>
            <person name="Lodge J.D."/>
            <person name="Laessoe T."/>
            <person name="Pedersen O."/>
            <person name="Smith M.E."/>
            <person name="Kuyper T.W."/>
            <person name="Franco-Molano E.A."/>
            <person name="Baroni T.J."/>
            <person name="Aanen D.K."/>
        </authorList>
    </citation>
    <scope>NUCLEOTIDE SEQUENCE</scope>
    <source>
        <strain evidence="19">D49</strain>
    </source>
</reference>